<dbReference type="PROSITE" id="PS51409">
    <property type="entry name" value="ARGINASE_2"/>
    <property type="match status" value="1"/>
</dbReference>
<dbReference type="GO" id="GO:0004053">
    <property type="term" value="F:arginase activity"/>
    <property type="evidence" value="ECO:0007669"/>
    <property type="project" value="TreeGrafter"/>
</dbReference>
<dbReference type="InterPro" id="IPR006035">
    <property type="entry name" value="Ureohydrolase"/>
</dbReference>
<comment type="similarity">
    <text evidence="4">Belongs to the arginase family.</text>
</comment>
<dbReference type="AlphaFoldDB" id="A0A1H1ADT6"/>
<evidence type="ECO:0000313" key="5">
    <source>
        <dbReference type="EMBL" id="SDQ37741.1"/>
    </source>
</evidence>
<proteinExistence type="inferred from homology"/>
<dbReference type="PANTHER" id="PTHR43782:SF3">
    <property type="entry name" value="ARGINASE"/>
    <property type="match status" value="1"/>
</dbReference>
<dbReference type="Gene3D" id="3.40.800.10">
    <property type="entry name" value="Ureohydrolase domain"/>
    <property type="match status" value="1"/>
</dbReference>
<dbReference type="SUPFAM" id="SSF52768">
    <property type="entry name" value="Arginase/deacetylase"/>
    <property type="match status" value="1"/>
</dbReference>
<protein>
    <submittedName>
        <fullName evidence="5">Arginase</fullName>
    </submittedName>
</protein>
<keyword evidence="2" id="KW-0378">Hydrolase</keyword>
<dbReference type="EMBL" id="FNKB01000001">
    <property type="protein sequence ID" value="SDQ37741.1"/>
    <property type="molecule type" value="Genomic_DNA"/>
</dbReference>
<dbReference type="PRINTS" id="PR00116">
    <property type="entry name" value="ARGINASE"/>
</dbReference>
<dbReference type="eggNOG" id="COG0010">
    <property type="taxonomic scope" value="Bacteria"/>
</dbReference>
<evidence type="ECO:0000256" key="3">
    <source>
        <dbReference type="ARBA" id="ARBA00023211"/>
    </source>
</evidence>
<dbReference type="PANTHER" id="PTHR43782">
    <property type="entry name" value="ARGINASE"/>
    <property type="match status" value="1"/>
</dbReference>
<accession>A0A1H1ADT6</accession>
<dbReference type="GO" id="GO:0030145">
    <property type="term" value="F:manganese ion binding"/>
    <property type="evidence" value="ECO:0007669"/>
    <property type="project" value="TreeGrafter"/>
</dbReference>
<keyword evidence="1" id="KW-0479">Metal-binding</keyword>
<dbReference type="InterPro" id="IPR023696">
    <property type="entry name" value="Ureohydrolase_dom_sf"/>
</dbReference>
<organism evidence="5 6">
    <name type="scientific">Leucobacter chromiiresistens</name>
    <dbReference type="NCBI Taxonomy" id="1079994"/>
    <lineage>
        <taxon>Bacteria</taxon>
        <taxon>Bacillati</taxon>
        <taxon>Actinomycetota</taxon>
        <taxon>Actinomycetes</taxon>
        <taxon>Micrococcales</taxon>
        <taxon>Microbacteriaceae</taxon>
        <taxon>Leucobacter</taxon>
    </lineage>
</organism>
<reference evidence="5 6" key="1">
    <citation type="submission" date="2016-10" db="EMBL/GenBank/DDBJ databases">
        <authorList>
            <person name="de Groot N.N."/>
        </authorList>
    </citation>
    <scope>NUCLEOTIDE SEQUENCE [LARGE SCALE GENOMIC DNA]</scope>
    <source>
        <strain evidence="5 6">DSM 22788</strain>
    </source>
</reference>
<evidence type="ECO:0000256" key="4">
    <source>
        <dbReference type="PROSITE-ProRule" id="PRU00742"/>
    </source>
</evidence>
<dbReference type="Proteomes" id="UP000182690">
    <property type="component" value="Unassembled WGS sequence"/>
</dbReference>
<gene>
    <name evidence="5" type="ORF">SAMN04488565_2528</name>
</gene>
<keyword evidence="3" id="KW-0464">Manganese</keyword>
<dbReference type="Pfam" id="PF00491">
    <property type="entry name" value="Arginase"/>
    <property type="match status" value="1"/>
</dbReference>
<dbReference type="GO" id="GO:0005829">
    <property type="term" value="C:cytosol"/>
    <property type="evidence" value="ECO:0007669"/>
    <property type="project" value="TreeGrafter"/>
</dbReference>
<evidence type="ECO:0000256" key="1">
    <source>
        <dbReference type="ARBA" id="ARBA00022723"/>
    </source>
</evidence>
<evidence type="ECO:0000313" key="6">
    <source>
        <dbReference type="Proteomes" id="UP000182690"/>
    </source>
</evidence>
<dbReference type="RefSeq" id="WP_029608272.1">
    <property type="nucleotide sequence ID" value="NZ_FNKB01000001.1"/>
</dbReference>
<dbReference type="OrthoDB" id="7331788at2"/>
<name>A0A1H1ADT6_9MICO</name>
<evidence type="ECO:0000256" key="2">
    <source>
        <dbReference type="ARBA" id="ARBA00022801"/>
    </source>
</evidence>
<dbReference type="STRING" id="1079994.SAMN04488565_2528"/>
<dbReference type="CDD" id="cd09999">
    <property type="entry name" value="Arginase-like_1"/>
    <property type="match status" value="1"/>
</dbReference>
<sequence>MASPMFFLMPQWQGSPSARAMQLAEGAELLREDLPASALREVPVPLEAGDAMGTPVARLSSLIRARESARTALEPALADGRTPIIVGGDCATSLAGLEAAARSVERLAVLWFDAHADMQHPSTSPSGSASGMTLRHALGDGSDDLMARPAIAADRLTLVGVREVDPEEDDELQRRGIAVVRAGAADADSDALRSAILDRISGADGLYIHIDLDVLDPADFGSVHAPVPFGLSVAQLTGAIRAAVAAVPLAGAAICEFAPADRNRAAEDLPTVLRTLAALTSGGRS</sequence>